<evidence type="ECO:0000256" key="3">
    <source>
        <dbReference type="ARBA" id="ARBA00023002"/>
    </source>
</evidence>
<dbReference type="PRINTS" id="PR00081">
    <property type="entry name" value="GDHRDH"/>
</dbReference>
<dbReference type="RefSeq" id="WP_046134662.1">
    <property type="nucleotide sequence ID" value="NZ_FQVC01000013.1"/>
</dbReference>
<reference evidence="4 6" key="1">
    <citation type="submission" date="2015-03" db="EMBL/GenBank/DDBJ databases">
        <authorList>
            <person name="Hassan Y.I."/>
            <person name="Lepp D."/>
            <person name="Zhou T."/>
        </authorList>
    </citation>
    <scope>NUCLEOTIDE SEQUENCE [LARGE SCALE GENOMIC DNA]</scope>
    <source>
        <strain evidence="4 6">DSM 17137</strain>
    </source>
</reference>
<organism evidence="4 6">
    <name type="scientific">Devosia limi DSM 17137</name>
    <dbReference type="NCBI Taxonomy" id="1121477"/>
    <lineage>
        <taxon>Bacteria</taxon>
        <taxon>Pseudomonadati</taxon>
        <taxon>Pseudomonadota</taxon>
        <taxon>Alphaproteobacteria</taxon>
        <taxon>Hyphomicrobiales</taxon>
        <taxon>Devosiaceae</taxon>
        <taxon>Devosia</taxon>
    </lineage>
</organism>
<keyword evidence="2" id="KW-0521">NADP</keyword>
<protein>
    <submittedName>
        <fullName evidence="5">NADP-dependent 3-hydroxy acid dehydrogenase YdfG</fullName>
    </submittedName>
</protein>
<dbReference type="OrthoDB" id="335726at2"/>
<sequence length="249" mass="27112">MAKIAWIIGGGSGIGAAVAKRLADAGWTVAISGRRVERLAEVAAGRSIHPYPLDVTDSAAVAATISKIAADLGRIDLTIYGAAAWQPMQVGNYDFDQFQTVVDTNLMGVIRLANPLIAQLERQGGGQFAVIASVAGYFGLPRSAAYSATKAALINLLETMRTELAPRNIVVRMIAPGFVKSELTDRNDFPMPFLMETDDAAQRIVDGLTGSTRFEIAFPKRMVWLMKTIRFLPYPMFFWLTNKMLPKGK</sequence>
<dbReference type="EMBL" id="LAJF01000060">
    <property type="protein sequence ID" value="KKB85145.1"/>
    <property type="molecule type" value="Genomic_DNA"/>
</dbReference>
<dbReference type="EMBL" id="FQVC01000013">
    <property type="protein sequence ID" value="SHF77635.1"/>
    <property type="molecule type" value="Genomic_DNA"/>
</dbReference>
<dbReference type="SUPFAM" id="SSF51735">
    <property type="entry name" value="NAD(P)-binding Rossmann-fold domains"/>
    <property type="match status" value="1"/>
</dbReference>
<dbReference type="Proteomes" id="UP000033608">
    <property type="component" value="Unassembled WGS sequence"/>
</dbReference>
<evidence type="ECO:0000256" key="1">
    <source>
        <dbReference type="ARBA" id="ARBA00006484"/>
    </source>
</evidence>
<evidence type="ECO:0000313" key="6">
    <source>
        <dbReference type="Proteomes" id="UP000033608"/>
    </source>
</evidence>
<dbReference type="InterPro" id="IPR002347">
    <property type="entry name" value="SDR_fam"/>
</dbReference>
<dbReference type="GO" id="GO:0016491">
    <property type="term" value="F:oxidoreductase activity"/>
    <property type="evidence" value="ECO:0007669"/>
    <property type="project" value="UniProtKB-KW"/>
</dbReference>
<gene>
    <name evidence="5" type="ORF">SAMN02745223_03527</name>
    <name evidence="4" type="ORF">VW29_07335</name>
</gene>
<dbReference type="Proteomes" id="UP000184533">
    <property type="component" value="Unassembled WGS sequence"/>
</dbReference>
<keyword evidence="3" id="KW-0560">Oxidoreductase</keyword>
<dbReference type="Gene3D" id="3.40.50.720">
    <property type="entry name" value="NAD(P)-binding Rossmann-like Domain"/>
    <property type="match status" value="1"/>
</dbReference>
<dbReference type="STRING" id="1121477.SAMN02745223_03527"/>
<dbReference type="PATRIC" id="fig|1121477.3.peg.2554"/>
<accession>A0A0F5LS04</accession>
<evidence type="ECO:0000313" key="7">
    <source>
        <dbReference type="Proteomes" id="UP000184533"/>
    </source>
</evidence>
<dbReference type="InterPro" id="IPR036291">
    <property type="entry name" value="NAD(P)-bd_dom_sf"/>
</dbReference>
<dbReference type="PANTHER" id="PTHR43391:SF14">
    <property type="entry name" value="DEHYDROGENASE_REDUCTASE SDR FAMILY PROTEIN 7-LIKE"/>
    <property type="match status" value="1"/>
</dbReference>
<proteinExistence type="inferred from homology"/>
<comment type="similarity">
    <text evidence="1">Belongs to the short-chain dehydrogenases/reductases (SDR) family.</text>
</comment>
<evidence type="ECO:0000313" key="4">
    <source>
        <dbReference type="EMBL" id="KKB85145.1"/>
    </source>
</evidence>
<keyword evidence="6" id="KW-1185">Reference proteome</keyword>
<name>A0A0F5LS04_9HYPH</name>
<reference evidence="5 7" key="2">
    <citation type="submission" date="2016-11" db="EMBL/GenBank/DDBJ databases">
        <authorList>
            <person name="Jaros S."/>
            <person name="Januszkiewicz K."/>
            <person name="Wedrychowicz H."/>
        </authorList>
    </citation>
    <scope>NUCLEOTIDE SEQUENCE [LARGE SCALE GENOMIC DNA]</scope>
    <source>
        <strain evidence="5 7">DSM 17137</strain>
    </source>
</reference>
<dbReference type="AlphaFoldDB" id="A0A0F5LS04"/>
<dbReference type="InterPro" id="IPR020904">
    <property type="entry name" value="Sc_DH/Rdtase_CS"/>
</dbReference>
<evidence type="ECO:0000256" key="2">
    <source>
        <dbReference type="ARBA" id="ARBA00022857"/>
    </source>
</evidence>
<dbReference type="Pfam" id="PF00106">
    <property type="entry name" value="adh_short"/>
    <property type="match status" value="1"/>
</dbReference>
<dbReference type="PROSITE" id="PS00061">
    <property type="entry name" value="ADH_SHORT"/>
    <property type="match status" value="1"/>
</dbReference>
<evidence type="ECO:0000313" key="5">
    <source>
        <dbReference type="EMBL" id="SHF77635.1"/>
    </source>
</evidence>
<dbReference type="PANTHER" id="PTHR43391">
    <property type="entry name" value="RETINOL DEHYDROGENASE-RELATED"/>
    <property type="match status" value="1"/>
</dbReference>